<name>A0A7J5Y6G0_DISMA</name>
<comment type="caution">
    <text evidence="2">The sequence shown here is derived from an EMBL/GenBank/DDBJ whole genome shotgun (WGS) entry which is preliminary data.</text>
</comment>
<sequence>MDTMLERMRRLSLLAVNTSWSWLWLFNDTVHCLTLSGPPPIHPPVRVLLQGLDGLLDVADVPELDLAVVSAAGQVVLAVGVEVQVAHQLAVGVLDTVDLTGEGGEDTGWPCWKPAEDSNTFITISAQGPRFTIWTSMFCSHFIHPNPSSVGAGRTTACTCLLCDLLLSQQTPDPDPLVPEQGSIQHELWQGIVHRSSDCKTKGLGRDYKLRCGPVNSLSPTRSSPLKLFSRTDDSKRGGGVASV</sequence>
<reference evidence="2 3" key="1">
    <citation type="submission" date="2020-03" db="EMBL/GenBank/DDBJ databases">
        <title>Dissostichus mawsoni Genome sequencing and assembly.</title>
        <authorList>
            <person name="Park H."/>
        </authorList>
    </citation>
    <scope>NUCLEOTIDE SEQUENCE [LARGE SCALE GENOMIC DNA]</scope>
    <source>
        <strain evidence="2">DM0001</strain>
        <tissue evidence="2">Muscle</tissue>
    </source>
</reference>
<proteinExistence type="predicted"/>
<evidence type="ECO:0000313" key="2">
    <source>
        <dbReference type="EMBL" id="KAF3844631.1"/>
    </source>
</evidence>
<dbReference type="EMBL" id="JAAKFY010000015">
    <property type="protein sequence ID" value="KAF3844631.1"/>
    <property type="molecule type" value="Genomic_DNA"/>
</dbReference>
<protein>
    <submittedName>
        <fullName evidence="2">Uncharacterized protein</fullName>
    </submittedName>
</protein>
<organism evidence="2 3">
    <name type="scientific">Dissostichus mawsoni</name>
    <name type="common">Antarctic cod</name>
    <dbReference type="NCBI Taxonomy" id="36200"/>
    <lineage>
        <taxon>Eukaryota</taxon>
        <taxon>Metazoa</taxon>
        <taxon>Chordata</taxon>
        <taxon>Craniata</taxon>
        <taxon>Vertebrata</taxon>
        <taxon>Euteleostomi</taxon>
        <taxon>Actinopterygii</taxon>
        <taxon>Neopterygii</taxon>
        <taxon>Teleostei</taxon>
        <taxon>Neoteleostei</taxon>
        <taxon>Acanthomorphata</taxon>
        <taxon>Eupercaria</taxon>
        <taxon>Perciformes</taxon>
        <taxon>Notothenioidei</taxon>
        <taxon>Nototheniidae</taxon>
        <taxon>Dissostichus</taxon>
    </lineage>
</organism>
<evidence type="ECO:0000256" key="1">
    <source>
        <dbReference type="SAM" id="MobiDB-lite"/>
    </source>
</evidence>
<keyword evidence="3" id="KW-1185">Reference proteome</keyword>
<dbReference type="AlphaFoldDB" id="A0A7J5Y6G0"/>
<accession>A0A7J5Y6G0</accession>
<feature type="region of interest" description="Disordered" evidence="1">
    <location>
        <begin position="216"/>
        <end position="244"/>
    </location>
</feature>
<gene>
    <name evidence="2" type="ORF">F7725_007794</name>
</gene>
<evidence type="ECO:0000313" key="3">
    <source>
        <dbReference type="Proteomes" id="UP000518266"/>
    </source>
</evidence>
<dbReference type="Proteomes" id="UP000518266">
    <property type="component" value="Unassembled WGS sequence"/>
</dbReference>